<dbReference type="Gene3D" id="2.60.40.10">
    <property type="entry name" value="Immunoglobulins"/>
    <property type="match status" value="1"/>
</dbReference>
<gene>
    <name evidence="3" type="ORF">QLS71_009165</name>
</gene>
<sequence length="555" mass="60961">MKNNKNLFSIKTVLFLCLTLTMFCACDKDDEQTYDKTRLFRPVLNQNLFANGNTIVVNMGKLKGAVGYTIEVSRDTFTTVEYTILTDTNYVEINKNTVGEELFWNSIYQVRATAHEAEALFDSKISDFGSVRTQRFPSILFQPKSYDVIDTSARLAWEPLGDAITGIKVFAPNDLRLETPLFPEATVTQEEFEAGETFVTGLQPNTTYQIAIYAGTELKGWVNYTTKVADIDPNGPGVIDIRADESPSAVNTALSSAPEGAIILVKRGITYDMPSTAFDKSVTIRAAYGFGKQKAKLFKDGNMNIASGIPIGYIRFVDLEVRGANYGGNYAFNHNSNNLNIGEILFDNCEVGTMRGIMRLRGDNVSINNFEIRNTVVDSIGGYGLLTCDTDGATAATINNIKFTNSTFNKIEMGIQSRTPSQSLIIESCTFANINTIFRYRGGNGNNDVTNGIEIKNTIFGHKWDPTGKLSGADLAVIGSESNGLGGTNFTVINTYTTTDFLFVSGKEIAEIPIGNAGTSQKDLWIDPEKNDFNFLNANFLGKTSAGDPRWRAKL</sequence>
<dbReference type="Pfam" id="PF17161">
    <property type="entry name" value="DUF5123"/>
    <property type="match status" value="1"/>
</dbReference>
<dbReference type="EMBL" id="CP155618">
    <property type="protein sequence ID" value="XBL16169.1"/>
    <property type="molecule type" value="Genomic_DNA"/>
</dbReference>
<feature type="signal peptide" evidence="1">
    <location>
        <begin position="1"/>
        <end position="27"/>
    </location>
</feature>
<dbReference type="RefSeq" id="WP_308991062.1">
    <property type="nucleotide sequence ID" value="NZ_CP155618.1"/>
</dbReference>
<dbReference type="InterPro" id="IPR032530">
    <property type="entry name" value="DUF4957"/>
</dbReference>
<keyword evidence="4" id="KW-1185">Reference proteome</keyword>
<name>A0AAU7EKW9_9FLAO</name>
<feature type="chain" id="PRO_5043436771" evidence="1">
    <location>
        <begin position="28"/>
        <end position="555"/>
    </location>
</feature>
<dbReference type="InterPro" id="IPR003961">
    <property type="entry name" value="FN3_dom"/>
</dbReference>
<evidence type="ECO:0000256" key="1">
    <source>
        <dbReference type="SAM" id="SignalP"/>
    </source>
</evidence>
<feature type="domain" description="Fibronectin type-III" evidence="2">
    <location>
        <begin position="137"/>
        <end position="222"/>
    </location>
</feature>
<dbReference type="InterPro" id="IPR013783">
    <property type="entry name" value="Ig-like_fold"/>
</dbReference>
<dbReference type="SUPFAM" id="SSF49265">
    <property type="entry name" value="Fibronectin type III"/>
    <property type="match status" value="1"/>
</dbReference>
<dbReference type="InterPro" id="IPR033427">
    <property type="entry name" value="DUF5123"/>
</dbReference>
<dbReference type="SMART" id="SM00060">
    <property type="entry name" value="FN3"/>
    <property type="match status" value="1"/>
</dbReference>
<reference evidence="3" key="1">
    <citation type="submission" date="2024-04" db="EMBL/GenBank/DDBJ databases">
        <title>Mariniflexile litorale, isolated from the shallow sediments of the Sea of Japan.</title>
        <authorList>
            <person name="Romanenko L."/>
            <person name="Isaeva M."/>
        </authorList>
    </citation>
    <scope>NUCLEOTIDE SEQUENCE [LARGE SCALE GENOMIC DNA]</scope>
    <source>
        <strain evidence="3">KMM 9835</strain>
    </source>
</reference>
<dbReference type="Pfam" id="PF16318">
    <property type="entry name" value="DUF4957"/>
    <property type="match status" value="1"/>
</dbReference>
<dbReference type="InterPro" id="IPR011050">
    <property type="entry name" value="Pectin_lyase_fold/virulence"/>
</dbReference>
<proteinExistence type="predicted"/>
<dbReference type="SUPFAM" id="SSF51126">
    <property type="entry name" value="Pectin lyase-like"/>
    <property type="match status" value="1"/>
</dbReference>
<accession>A0AAU7EKW9</accession>
<organism evidence="3 4">
    <name type="scientific">Mariniflexile litorale</name>
    <dbReference type="NCBI Taxonomy" id="3045158"/>
    <lineage>
        <taxon>Bacteria</taxon>
        <taxon>Pseudomonadati</taxon>
        <taxon>Bacteroidota</taxon>
        <taxon>Flavobacteriia</taxon>
        <taxon>Flavobacteriales</taxon>
        <taxon>Flavobacteriaceae</taxon>
        <taxon>Mariniflexile</taxon>
    </lineage>
</organism>
<dbReference type="AlphaFoldDB" id="A0AAU7EKW9"/>
<keyword evidence="1" id="KW-0732">Signal</keyword>
<dbReference type="InterPro" id="IPR036116">
    <property type="entry name" value="FN3_sf"/>
</dbReference>
<dbReference type="Proteomes" id="UP001224325">
    <property type="component" value="Chromosome"/>
</dbReference>
<dbReference type="InterPro" id="IPR012334">
    <property type="entry name" value="Pectin_lyas_fold"/>
</dbReference>
<dbReference type="PROSITE" id="PS51257">
    <property type="entry name" value="PROKAR_LIPOPROTEIN"/>
    <property type="match status" value="1"/>
</dbReference>
<dbReference type="KEGG" id="mlil:QLS71_009165"/>
<evidence type="ECO:0000313" key="3">
    <source>
        <dbReference type="EMBL" id="XBL16169.1"/>
    </source>
</evidence>
<protein>
    <submittedName>
        <fullName evidence="3">DUF5123 domain-containing protein</fullName>
    </submittedName>
</protein>
<evidence type="ECO:0000313" key="4">
    <source>
        <dbReference type="Proteomes" id="UP001224325"/>
    </source>
</evidence>
<evidence type="ECO:0000259" key="2">
    <source>
        <dbReference type="SMART" id="SM00060"/>
    </source>
</evidence>
<dbReference type="CDD" id="cd00063">
    <property type="entry name" value="FN3"/>
    <property type="match status" value="1"/>
</dbReference>
<dbReference type="Gene3D" id="2.160.20.10">
    <property type="entry name" value="Single-stranded right-handed beta-helix, Pectin lyase-like"/>
    <property type="match status" value="1"/>
</dbReference>